<evidence type="ECO:0000313" key="1">
    <source>
        <dbReference type="EMBL" id="MDZ5458570.1"/>
    </source>
</evidence>
<reference evidence="1 2" key="1">
    <citation type="submission" date="2023-11" db="EMBL/GenBank/DDBJ databases">
        <title>Draft genome of Azohydromonas lata strain H1 (DSM1123), a polyhydroxyalkanoate producer.</title>
        <authorList>
            <person name="Traversa D."/>
            <person name="D'Addabbo P."/>
            <person name="Pazzani C."/>
            <person name="Manzari C."/>
            <person name="Chiara M."/>
            <person name="Scrascia M."/>
        </authorList>
    </citation>
    <scope>NUCLEOTIDE SEQUENCE [LARGE SCALE GENOMIC DNA]</scope>
    <source>
        <strain evidence="1 2">H1</strain>
    </source>
</reference>
<dbReference type="Proteomes" id="UP001293718">
    <property type="component" value="Unassembled WGS sequence"/>
</dbReference>
<name>A0ABU5IIT2_9BURK</name>
<accession>A0ABU5IIT2</accession>
<sequence length="230" mass="24349">MGINVLGSFGSSYSPVSSKAEIYGKAVGNEHKPVDKEGGTVGAATTSSSTIVTLSPNAKLAAAQAMVLSFEDVGQAARAKMDALKQQASEKTHTPADQINVQQAGLLDYSKFSDQELAAMAKNSSSNFSKAEQVAAQAMLADRVKVSVEAFAGPAVAGDWRGHGMAIDALYKTMSPEMRSALGWTPAMLEANNRMVKDDEEKYGKLDMNDLLTSLRSAQHKGGVTFQQVN</sequence>
<evidence type="ECO:0000313" key="2">
    <source>
        <dbReference type="Proteomes" id="UP001293718"/>
    </source>
</evidence>
<keyword evidence="2" id="KW-1185">Reference proteome</keyword>
<gene>
    <name evidence="1" type="ORF">SM757_18480</name>
</gene>
<organism evidence="1 2">
    <name type="scientific">Azohydromonas lata</name>
    <dbReference type="NCBI Taxonomy" id="45677"/>
    <lineage>
        <taxon>Bacteria</taxon>
        <taxon>Pseudomonadati</taxon>
        <taxon>Pseudomonadota</taxon>
        <taxon>Betaproteobacteria</taxon>
        <taxon>Burkholderiales</taxon>
        <taxon>Sphaerotilaceae</taxon>
        <taxon>Azohydromonas</taxon>
    </lineage>
</organism>
<dbReference type="EMBL" id="JAXOJX010000031">
    <property type="protein sequence ID" value="MDZ5458570.1"/>
    <property type="molecule type" value="Genomic_DNA"/>
</dbReference>
<dbReference type="RefSeq" id="WP_322466619.1">
    <property type="nucleotide sequence ID" value="NZ_JAXOJX010000031.1"/>
</dbReference>
<proteinExistence type="predicted"/>
<protein>
    <submittedName>
        <fullName evidence="1">Uncharacterized protein</fullName>
    </submittedName>
</protein>
<comment type="caution">
    <text evidence="1">The sequence shown here is derived from an EMBL/GenBank/DDBJ whole genome shotgun (WGS) entry which is preliminary data.</text>
</comment>